<evidence type="ECO:0000256" key="1">
    <source>
        <dbReference type="SAM" id="SignalP"/>
    </source>
</evidence>
<dbReference type="InterPro" id="IPR007433">
    <property type="entry name" value="DUF481"/>
</dbReference>
<accession>A0A244CSP2</accession>
<dbReference type="AlphaFoldDB" id="A0A244CSP2"/>
<dbReference type="OrthoDB" id="5292716at2"/>
<comment type="caution">
    <text evidence="2">The sequence shown here is derived from an EMBL/GenBank/DDBJ whole genome shotgun (WGS) entry which is preliminary data.</text>
</comment>
<dbReference type="EMBL" id="MWPV01000002">
    <property type="protein sequence ID" value="OUL58640.1"/>
    <property type="molecule type" value="Genomic_DNA"/>
</dbReference>
<feature type="chain" id="PRO_5012918940" description="DUF481 domain-containing protein" evidence="1">
    <location>
        <begin position="19"/>
        <end position="264"/>
    </location>
</feature>
<evidence type="ECO:0008006" key="4">
    <source>
        <dbReference type="Google" id="ProtNLM"/>
    </source>
</evidence>
<evidence type="ECO:0000313" key="3">
    <source>
        <dbReference type="Proteomes" id="UP000194841"/>
    </source>
</evidence>
<keyword evidence="3" id="KW-1185">Reference proteome</keyword>
<proteinExistence type="predicted"/>
<dbReference type="Proteomes" id="UP000194841">
    <property type="component" value="Unassembled WGS sequence"/>
</dbReference>
<dbReference type="RefSeq" id="WP_086743942.1">
    <property type="nucleotide sequence ID" value="NZ_MWPV01000002.1"/>
</dbReference>
<sequence>MMKYWLVFIFCLSASAYAKDPFEDFSEYGKFDESDIHTKHQGDLFYGDTEFGFILTSGNTDSTTAKLKANIYQDLEFWRNQFKFDSLFKRDVDEPTQEAKTTASRVFGSLQGNYKLGNQEESFFVYGDYENDRFNGFSYKYTIASGYGNRLLSLKKDKVDFDIGPGLSAQKNLDGSAQTGYLLRLALQWERVVSKSTRFNQDISYEQSLSGLSSRLKSETALISRMSEALSVKFSYLYRYNSQPEEGKLSYDAETSASLVYYFN</sequence>
<keyword evidence="1" id="KW-0732">Signal</keyword>
<name>A0A244CSP2_PSEDV</name>
<feature type="signal peptide" evidence="1">
    <location>
        <begin position="1"/>
        <end position="18"/>
    </location>
</feature>
<dbReference type="Pfam" id="PF04338">
    <property type="entry name" value="DUF481"/>
    <property type="match status" value="1"/>
</dbReference>
<organism evidence="2 3">
    <name type="scientific">Pseudoalteromonas ulvae</name>
    <dbReference type="NCBI Taxonomy" id="107327"/>
    <lineage>
        <taxon>Bacteria</taxon>
        <taxon>Pseudomonadati</taxon>
        <taxon>Pseudomonadota</taxon>
        <taxon>Gammaproteobacteria</taxon>
        <taxon>Alteromonadales</taxon>
        <taxon>Pseudoalteromonadaceae</taxon>
        <taxon>Pseudoalteromonas</taxon>
    </lineage>
</organism>
<reference evidence="2 3" key="1">
    <citation type="submission" date="2017-02" db="EMBL/GenBank/DDBJ databases">
        <title>Pseudoalteromonas ulvae TC14 Genome.</title>
        <authorList>
            <person name="Molmeret M."/>
        </authorList>
    </citation>
    <scope>NUCLEOTIDE SEQUENCE [LARGE SCALE GENOMIC DNA]</scope>
    <source>
        <strain evidence="2">TC14</strain>
    </source>
</reference>
<protein>
    <recommendedName>
        <fullName evidence="4">DUF481 domain-containing protein</fullName>
    </recommendedName>
</protein>
<evidence type="ECO:0000313" key="2">
    <source>
        <dbReference type="EMBL" id="OUL58640.1"/>
    </source>
</evidence>
<gene>
    <name evidence="2" type="ORF">B1199_10010</name>
</gene>